<evidence type="ECO:0000313" key="2">
    <source>
        <dbReference type="Proteomes" id="UP000216363"/>
    </source>
</evidence>
<name>A0A256GAZ0_9HYPH</name>
<dbReference type="AlphaFoldDB" id="A0A256GAZ0"/>
<gene>
    <name evidence="1" type="ORF">CES86_4564</name>
</gene>
<reference evidence="1 2" key="1">
    <citation type="submission" date="2017-07" db="EMBL/GenBank/DDBJ databases">
        <title>Draft genome of Ochrobactrum lupini type strain LUP21.</title>
        <authorList>
            <person name="Krzyzanowska D.M."/>
            <person name="Jafra S."/>
        </authorList>
    </citation>
    <scope>NUCLEOTIDE SEQUENCE [LARGE SCALE GENOMIC DNA]</scope>
    <source>
        <strain evidence="1 2">LUP21</strain>
    </source>
</reference>
<evidence type="ECO:0000313" key="1">
    <source>
        <dbReference type="EMBL" id="OYR24279.1"/>
    </source>
</evidence>
<sequence length="41" mass="4401">MIFRCAHVGKPIQVEAAFMQCAHDEDVKTKGQDGAGLITPS</sequence>
<dbReference type="EMBL" id="NNRN01000062">
    <property type="protein sequence ID" value="OYR24279.1"/>
    <property type="molecule type" value="Genomic_DNA"/>
</dbReference>
<organism evidence="1 2">
    <name type="scientific">Brucella lupini</name>
    <dbReference type="NCBI Taxonomy" id="255457"/>
    <lineage>
        <taxon>Bacteria</taxon>
        <taxon>Pseudomonadati</taxon>
        <taxon>Pseudomonadota</taxon>
        <taxon>Alphaproteobacteria</taxon>
        <taxon>Hyphomicrobiales</taxon>
        <taxon>Brucellaceae</taxon>
        <taxon>Brucella/Ochrobactrum group</taxon>
        <taxon>Brucella</taxon>
    </lineage>
</organism>
<accession>A0A256GAZ0</accession>
<comment type="caution">
    <text evidence="1">The sequence shown here is derived from an EMBL/GenBank/DDBJ whole genome shotgun (WGS) entry which is preliminary data.</text>
</comment>
<dbReference type="Proteomes" id="UP000216363">
    <property type="component" value="Unassembled WGS sequence"/>
</dbReference>
<proteinExistence type="predicted"/>
<protein>
    <submittedName>
        <fullName evidence="1">Uncharacterized protein</fullName>
    </submittedName>
</protein>